<dbReference type="Proteomes" id="UP000613580">
    <property type="component" value="Unassembled WGS sequence"/>
</dbReference>
<sequence>MGPPPSTSTGYSNNPTNNSPSRSASSSPAVSMFVPRLPHTGPPPTNSRPRYSQTVPYPDLSLNLGDELPVPVPSSMLVPSQAQLYPSYAVGYDSLGMSPQGIWPRPPPGTLAEPSFYGPGYPAPALPRYSGTTRAATPVQRISGRHEDIPSQDSWTSDE</sequence>
<name>A0A8H6WNV7_MYCCL</name>
<gene>
    <name evidence="2" type="ORF">HMN09_00251300</name>
</gene>
<evidence type="ECO:0000313" key="3">
    <source>
        <dbReference type="Proteomes" id="UP000613580"/>
    </source>
</evidence>
<feature type="region of interest" description="Disordered" evidence="1">
    <location>
        <begin position="128"/>
        <end position="159"/>
    </location>
</feature>
<dbReference type="AlphaFoldDB" id="A0A8H6WNV7"/>
<accession>A0A8H6WNV7</accession>
<protein>
    <submittedName>
        <fullName evidence="2">Uncharacterized protein</fullName>
    </submittedName>
</protein>
<keyword evidence="3" id="KW-1185">Reference proteome</keyword>
<feature type="region of interest" description="Disordered" evidence="1">
    <location>
        <begin position="1"/>
        <end position="62"/>
    </location>
</feature>
<proteinExistence type="predicted"/>
<organism evidence="2 3">
    <name type="scientific">Mycena chlorophos</name>
    <name type="common">Agaric fungus</name>
    <name type="synonym">Agaricus chlorophos</name>
    <dbReference type="NCBI Taxonomy" id="658473"/>
    <lineage>
        <taxon>Eukaryota</taxon>
        <taxon>Fungi</taxon>
        <taxon>Dikarya</taxon>
        <taxon>Basidiomycota</taxon>
        <taxon>Agaricomycotina</taxon>
        <taxon>Agaricomycetes</taxon>
        <taxon>Agaricomycetidae</taxon>
        <taxon>Agaricales</taxon>
        <taxon>Marasmiineae</taxon>
        <taxon>Mycenaceae</taxon>
        <taxon>Mycena</taxon>
    </lineage>
</organism>
<evidence type="ECO:0000256" key="1">
    <source>
        <dbReference type="SAM" id="MobiDB-lite"/>
    </source>
</evidence>
<comment type="caution">
    <text evidence="2">The sequence shown here is derived from an EMBL/GenBank/DDBJ whole genome shotgun (WGS) entry which is preliminary data.</text>
</comment>
<feature type="compositionally biased region" description="Low complexity" evidence="1">
    <location>
        <begin position="7"/>
        <end position="28"/>
    </location>
</feature>
<dbReference type="EMBL" id="JACAZE010000003">
    <property type="protein sequence ID" value="KAF7319149.1"/>
    <property type="molecule type" value="Genomic_DNA"/>
</dbReference>
<evidence type="ECO:0000313" key="2">
    <source>
        <dbReference type="EMBL" id="KAF7319149.1"/>
    </source>
</evidence>
<reference evidence="2" key="1">
    <citation type="submission" date="2020-05" db="EMBL/GenBank/DDBJ databases">
        <title>Mycena genomes resolve the evolution of fungal bioluminescence.</title>
        <authorList>
            <person name="Tsai I.J."/>
        </authorList>
    </citation>
    <scope>NUCLEOTIDE SEQUENCE</scope>
    <source>
        <strain evidence="2">110903Hualien_Pintung</strain>
    </source>
</reference>